<accession>K2GZ53</accession>
<proteinExistence type="predicted"/>
<feature type="domain" description="HTH hxlR-type" evidence="4">
    <location>
        <begin position="5"/>
        <end position="100"/>
    </location>
</feature>
<evidence type="ECO:0000259" key="4">
    <source>
        <dbReference type="PROSITE" id="PS51118"/>
    </source>
</evidence>
<dbReference type="Gene3D" id="1.10.10.10">
    <property type="entry name" value="Winged helix-like DNA-binding domain superfamily/Winged helix DNA-binding domain"/>
    <property type="match status" value="1"/>
</dbReference>
<dbReference type="InterPro" id="IPR002577">
    <property type="entry name" value="HTH_HxlR"/>
</dbReference>
<gene>
    <name evidence="5" type="ORF">ACD_3C00018G0014</name>
</gene>
<keyword evidence="3" id="KW-0804">Transcription</keyword>
<protein>
    <recommendedName>
        <fullName evidence="4">HTH hxlR-type domain-containing protein</fullName>
    </recommendedName>
</protein>
<dbReference type="PANTHER" id="PTHR33204:SF18">
    <property type="entry name" value="TRANSCRIPTIONAL REGULATORY PROTEIN"/>
    <property type="match status" value="1"/>
</dbReference>
<dbReference type="PROSITE" id="PS51118">
    <property type="entry name" value="HTH_HXLR"/>
    <property type="match status" value="1"/>
</dbReference>
<dbReference type="InterPro" id="IPR036388">
    <property type="entry name" value="WH-like_DNA-bd_sf"/>
</dbReference>
<dbReference type="GO" id="GO:0003677">
    <property type="term" value="F:DNA binding"/>
    <property type="evidence" value="ECO:0007669"/>
    <property type="project" value="UniProtKB-KW"/>
</dbReference>
<dbReference type="SUPFAM" id="SSF46785">
    <property type="entry name" value="Winged helix' DNA-binding domain"/>
    <property type="match status" value="1"/>
</dbReference>
<evidence type="ECO:0000256" key="3">
    <source>
        <dbReference type="ARBA" id="ARBA00023163"/>
    </source>
</evidence>
<keyword evidence="2" id="KW-0238">DNA-binding</keyword>
<evidence type="ECO:0000313" key="5">
    <source>
        <dbReference type="EMBL" id="EKE28765.1"/>
    </source>
</evidence>
<comment type="caution">
    <text evidence="5">The sequence shown here is derived from an EMBL/GenBank/DDBJ whole genome shotgun (WGS) entry which is preliminary data.</text>
</comment>
<name>K2GZ53_9BACT</name>
<dbReference type="Pfam" id="PF01638">
    <property type="entry name" value="HxlR"/>
    <property type="match status" value="1"/>
</dbReference>
<evidence type="ECO:0000256" key="2">
    <source>
        <dbReference type="ARBA" id="ARBA00023125"/>
    </source>
</evidence>
<evidence type="ECO:0000256" key="1">
    <source>
        <dbReference type="ARBA" id="ARBA00023015"/>
    </source>
</evidence>
<dbReference type="EMBL" id="AMFJ01000292">
    <property type="protein sequence ID" value="EKE28765.1"/>
    <property type="molecule type" value="Genomic_DNA"/>
</dbReference>
<keyword evidence="1" id="KW-0805">Transcription regulation</keyword>
<dbReference type="InterPro" id="IPR036390">
    <property type="entry name" value="WH_DNA-bd_sf"/>
</dbReference>
<reference evidence="5" key="1">
    <citation type="journal article" date="2012" name="Science">
        <title>Fermentation, hydrogen, and sulfur metabolism in multiple uncultivated bacterial phyla.</title>
        <authorList>
            <person name="Wrighton K.C."/>
            <person name="Thomas B.C."/>
            <person name="Sharon I."/>
            <person name="Miller C.S."/>
            <person name="Castelle C.J."/>
            <person name="VerBerkmoes N.C."/>
            <person name="Wilkins M.J."/>
            <person name="Hettich R.L."/>
            <person name="Lipton M.S."/>
            <person name="Williams K.H."/>
            <person name="Long P.E."/>
            <person name="Banfield J.F."/>
        </authorList>
    </citation>
    <scope>NUCLEOTIDE SEQUENCE [LARGE SCALE GENOMIC DNA]</scope>
</reference>
<dbReference type="PANTHER" id="PTHR33204">
    <property type="entry name" value="TRANSCRIPTIONAL REGULATOR, MARR FAMILY"/>
    <property type="match status" value="1"/>
</dbReference>
<organism evidence="5">
    <name type="scientific">uncultured bacterium</name>
    <name type="common">gcode 4</name>
    <dbReference type="NCBI Taxonomy" id="1234023"/>
    <lineage>
        <taxon>Bacteria</taxon>
        <taxon>environmental samples</taxon>
    </lineage>
</organism>
<dbReference type="AlphaFoldDB" id="K2GZ53"/>
<sequence>MHKKCPVMSVFWLLSKRWMLLILRSLNEWKETFGDIKRSLIWISSKILSERLSELQMEWYVDRMIIQEKPIKIRYSVTEKWKSLWDCIWEIDNWARLNTN</sequence>